<feature type="signal peptide" evidence="1">
    <location>
        <begin position="1"/>
        <end position="18"/>
    </location>
</feature>
<sequence length="549" mass="58722">MKPNHLVLLSLLPLLALAGGCKRDNQLTTEITNSELLLPYARYLKIDKSYTGRVGGAVNPTLRSSQAFNTGYWGWNDTTAYLSGSTSLVAFATISQPLPDQSLELSYTVPFGDGTWPNNFVSTGVLRPLAITGYTYKSFDASGTDVTPTVPDTYEVGYDTQTGVISTAVLTNYTSAGVLSTKYVYTFAADPRAYSEYYQTGLTLYSGTSLSLVGSTTTAIESASVGSNLIETYTYKNYGSDGALGDFSTNSFGTANGATVVKKVVTKGTYYDATTDISADTIQTTTTSYSSETAAVYKTQTTEYFNDLTQRTPISTVEAGYTVSGSTETLATKTASYYTSGFETTNISYSVTAGSATPNLTTLTTRNTAGRPTQVVKKNSSDVIYYKAVYTYDTTGREATVRIYDVSATGTETCASGNYDMDYQTTTDTAGATIYILAKTTYPCSGAALSSTPSGKTVTTYNVSFRPTLIQGYTYSVGAFVLTSQTGYTYNSAFQVTKQQNYTVALGLATAGGYTSYNYDSNGFLTSTVSYSSSGSQNAAYVAYTYTYK</sequence>
<name>A0A1F6GVF8_9PROT</name>
<organism evidence="2 3">
    <name type="scientific">Candidatus Lambdaproteobacteria bacterium RIFOXYD2_FULL_56_26</name>
    <dbReference type="NCBI Taxonomy" id="1817773"/>
    <lineage>
        <taxon>Bacteria</taxon>
        <taxon>Pseudomonadati</taxon>
        <taxon>Pseudomonadota</taxon>
        <taxon>Candidatus Lambdaproteobacteria</taxon>
    </lineage>
</organism>
<dbReference type="AlphaFoldDB" id="A0A1F6GVF8"/>
<dbReference type="EMBL" id="MFNF01000025">
    <property type="protein sequence ID" value="OGH02114.1"/>
    <property type="molecule type" value="Genomic_DNA"/>
</dbReference>
<dbReference type="PROSITE" id="PS51257">
    <property type="entry name" value="PROKAR_LIPOPROTEIN"/>
    <property type="match status" value="1"/>
</dbReference>
<accession>A0A1F6GVF8</accession>
<protein>
    <recommendedName>
        <fullName evidence="4">YD repeat-containing protein</fullName>
    </recommendedName>
</protein>
<reference evidence="2 3" key="1">
    <citation type="journal article" date="2016" name="Nat. Commun.">
        <title>Thousands of microbial genomes shed light on interconnected biogeochemical processes in an aquifer system.</title>
        <authorList>
            <person name="Anantharaman K."/>
            <person name="Brown C.T."/>
            <person name="Hug L.A."/>
            <person name="Sharon I."/>
            <person name="Castelle C.J."/>
            <person name="Probst A.J."/>
            <person name="Thomas B.C."/>
            <person name="Singh A."/>
            <person name="Wilkins M.J."/>
            <person name="Karaoz U."/>
            <person name="Brodie E.L."/>
            <person name="Williams K.H."/>
            <person name="Hubbard S.S."/>
            <person name="Banfield J.F."/>
        </authorList>
    </citation>
    <scope>NUCLEOTIDE SEQUENCE [LARGE SCALE GENOMIC DNA]</scope>
</reference>
<gene>
    <name evidence="2" type="ORF">A2557_05395</name>
</gene>
<comment type="caution">
    <text evidence="2">The sequence shown here is derived from an EMBL/GenBank/DDBJ whole genome shotgun (WGS) entry which is preliminary data.</text>
</comment>
<evidence type="ECO:0008006" key="4">
    <source>
        <dbReference type="Google" id="ProtNLM"/>
    </source>
</evidence>
<keyword evidence="1" id="KW-0732">Signal</keyword>
<feature type="chain" id="PRO_5009524809" description="YD repeat-containing protein" evidence="1">
    <location>
        <begin position="19"/>
        <end position="549"/>
    </location>
</feature>
<proteinExistence type="predicted"/>
<evidence type="ECO:0000313" key="3">
    <source>
        <dbReference type="Proteomes" id="UP000177583"/>
    </source>
</evidence>
<dbReference type="Proteomes" id="UP000177583">
    <property type="component" value="Unassembled WGS sequence"/>
</dbReference>
<evidence type="ECO:0000256" key="1">
    <source>
        <dbReference type="SAM" id="SignalP"/>
    </source>
</evidence>
<evidence type="ECO:0000313" key="2">
    <source>
        <dbReference type="EMBL" id="OGH02114.1"/>
    </source>
</evidence>